<gene>
    <name evidence="2" type="ORF">EVAR_18630_1</name>
</gene>
<protein>
    <submittedName>
        <fullName evidence="2">Uncharacterized protein</fullName>
    </submittedName>
</protein>
<name>A0A4C1U6Q1_EUMVA</name>
<dbReference type="Proteomes" id="UP000299102">
    <property type="component" value="Unassembled WGS sequence"/>
</dbReference>
<evidence type="ECO:0000313" key="3">
    <source>
        <dbReference type="Proteomes" id="UP000299102"/>
    </source>
</evidence>
<reference evidence="2 3" key="1">
    <citation type="journal article" date="2019" name="Commun. Biol.">
        <title>The bagworm genome reveals a unique fibroin gene that provides high tensile strength.</title>
        <authorList>
            <person name="Kono N."/>
            <person name="Nakamura H."/>
            <person name="Ohtoshi R."/>
            <person name="Tomita M."/>
            <person name="Numata K."/>
            <person name="Arakawa K."/>
        </authorList>
    </citation>
    <scope>NUCLEOTIDE SEQUENCE [LARGE SCALE GENOMIC DNA]</scope>
</reference>
<evidence type="ECO:0000256" key="1">
    <source>
        <dbReference type="SAM" id="MobiDB-lite"/>
    </source>
</evidence>
<organism evidence="2 3">
    <name type="scientific">Eumeta variegata</name>
    <name type="common">Bagworm moth</name>
    <name type="synonym">Eumeta japonica</name>
    <dbReference type="NCBI Taxonomy" id="151549"/>
    <lineage>
        <taxon>Eukaryota</taxon>
        <taxon>Metazoa</taxon>
        <taxon>Ecdysozoa</taxon>
        <taxon>Arthropoda</taxon>
        <taxon>Hexapoda</taxon>
        <taxon>Insecta</taxon>
        <taxon>Pterygota</taxon>
        <taxon>Neoptera</taxon>
        <taxon>Endopterygota</taxon>
        <taxon>Lepidoptera</taxon>
        <taxon>Glossata</taxon>
        <taxon>Ditrysia</taxon>
        <taxon>Tineoidea</taxon>
        <taxon>Psychidae</taxon>
        <taxon>Oiketicinae</taxon>
        <taxon>Eumeta</taxon>
    </lineage>
</organism>
<evidence type="ECO:0000313" key="2">
    <source>
        <dbReference type="EMBL" id="GBP21989.1"/>
    </source>
</evidence>
<sequence length="70" mass="7740">MLWAEAASKMEHYTSKPPSAHPGIRHPLLWGSPVQIRTVSGSGIDIGNKMKKQNRKSRPDEDGIENGTMI</sequence>
<keyword evidence="3" id="KW-1185">Reference proteome</keyword>
<comment type="caution">
    <text evidence="2">The sequence shown here is derived from an EMBL/GenBank/DDBJ whole genome shotgun (WGS) entry which is preliminary data.</text>
</comment>
<dbReference type="EMBL" id="BGZK01000135">
    <property type="protein sequence ID" value="GBP21989.1"/>
    <property type="molecule type" value="Genomic_DNA"/>
</dbReference>
<accession>A0A4C1U6Q1</accession>
<dbReference type="AlphaFoldDB" id="A0A4C1U6Q1"/>
<feature type="region of interest" description="Disordered" evidence="1">
    <location>
        <begin position="40"/>
        <end position="70"/>
    </location>
</feature>
<feature type="region of interest" description="Disordered" evidence="1">
    <location>
        <begin position="1"/>
        <end position="26"/>
    </location>
</feature>
<proteinExistence type="predicted"/>